<evidence type="ECO:0000313" key="2">
    <source>
        <dbReference type="EMBL" id="RSL93280.1"/>
    </source>
</evidence>
<sequence length="134" mass="15407">MTSSDDSILPSGNSQKSGDGRWPLAKIFRYHLQKNCLKYIVGLLVLGLVGESVYIYRLDMGLTRIPNDPYDRWFGQDISHNSPEIWDDDRQSFLRHVRPVPIHSHNDYDRRLPLFEALGSGCISVEADVHLKRL</sequence>
<dbReference type="AlphaFoldDB" id="A0A428SUB1"/>
<comment type="caution">
    <text evidence="2">The sequence shown here is derived from an EMBL/GenBank/DDBJ whole genome shotgun (WGS) entry which is preliminary data.</text>
</comment>
<proteinExistence type="predicted"/>
<keyword evidence="3" id="KW-1185">Reference proteome</keyword>
<evidence type="ECO:0000313" key="3">
    <source>
        <dbReference type="Proteomes" id="UP000287144"/>
    </source>
</evidence>
<dbReference type="STRING" id="1325735.A0A428SUB1"/>
<accession>A0A428SUB1</accession>
<evidence type="ECO:0000256" key="1">
    <source>
        <dbReference type="SAM" id="Phobius"/>
    </source>
</evidence>
<keyword evidence="1" id="KW-1133">Transmembrane helix</keyword>
<organism evidence="2 3">
    <name type="scientific">Fusarium oligoseptatum</name>
    <dbReference type="NCBI Taxonomy" id="2604345"/>
    <lineage>
        <taxon>Eukaryota</taxon>
        <taxon>Fungi</taxon>
        <taxon>Dikarya</taxon>
        <taxon>Ascomycota</taxon>
        <taxon>Pezizomycotina</taxon>
        <taxon>Sordariomycetes</taxon>
        <taxon>Hypocreomycetidae</taxon>
        <taxon>Hypocreales</taxon>
        <taxon>Nectriaceae</taxon>
        <taxon>Fusarium</taxon>
        <taxon>Fusarium solani species complex</taxon>
    </lineage>
</organism>
<protein>
    <submittedName>
        <fullName evidence="2">Uncharacterized protein</fullName>
    </submittedName>
</protein>
<name>A0A428SUB1_9HYPO</name>
<dbReference type="Proteomes" id="UP000287144">
    <property type="component" value="Unassembled WGS sequence"/>
</dbReference>
<gene>
    <name evidence="2" type="ORF">CEP52_013353</name>
</gene>
<keyword evidence="1" id="KW-0812">Transmembrane</keyword>
<dbReference type="EMBL" id="NKCK01000187">
    <property type="protein sequence ID" value="RSL93280.1"/>
    <property type="molecule type" value="Genomic_DNA"/>
</dbReference>
<keyword evidence="1" id="KW-0472">Membrane</keyword>
<reference evidence="2 3" key="1">
    <citation type="submission" date="2017-06" db="EMBL/GenBank/DDBJ databases">
        <title>Comparative genomic analysis of Ambrosia Fusariam Clade fungi.</title>
        <authorList>
            <person name="Stajich J.E."/>
            <person name="Carrillo J."/>
            <person name="Kijimoto T."/>
            <person name="Eskalen A."/>
            <person name="O'Donnell K."/>
            <person name="Kasson M."/>
        </authorList>
    </citation>
    <scope>NUCLEOTIDE SEQUENCE [LARGE SCALE GENOMIC DNA]</scope>
    <source>
        <strain evidence="2 3">NRRL62579</strain>
    </source>
</reference>
<feature type="transmembrane region" description="Helical" evidence="1">
    <location>
        <begin position="36"/>
        <end position="56"/>
    </location>
</feature>